<accession>A0ABP7V0Y9</accession>
<evidence type="ECO:0000313" key="4">
    <source>
        <dbReference type="Proteomes" id="UP001501734"/>
    </source>
</evidence>
<comment type="caution">
    <text evidence="3">The sequence shown here is derived from an EMBL/GenBank/DDBJ whole genome shotgun (WGS) entry which is preliminary data.</text>
</comment>
<dbReference type="InterPro" id="IPR003675">
    <property type="entry name" value="Rce1/LyrA-like_dom"/>
</dbReference>
<dbReference type="RefSeq" id="WP_344909291.1">
    <property type="nucleotide sequence ID" value="NZ_BAABDL010000003.1"/>
</dbReference>
<feature type="domain" description="CAAX prenyl protease 2/Lysostaphin resistance protein A-like" evidence="2">
    <location>
        <begin position="159"/>
        <end position="243"/>
    </location>
</feature>
<keyword evidence="1" id="KW-0472">Membrane</keyword>
<gene>
    <name evidence="3" type="ORF">GCM10022410_00720</name>
</gene>
<feature type="transmembrane region" description="Helical" evidence="1">
    <location>
        <begin position="189"/>
        <end position="205"/>
    </location>
</feature>
<evidence type="ECO:0000256" key="1">
    <source>
        <dbReference type="SAM" id="Phobius"/>
    </source>
</evidence>
<keyword evidence="4" id="KW-1185">Reference proteome</keyword>
<feature type="transmembrane region" description="Helical" evidence="1">
    <location>
        <begin position="33"/>
        <end position="61"/>
    </location>
</feature>
<protein>
    <recommendedName>
        <fullName evidence="2">CAAX prenyl protease 2/Lysostaphin resistance protein A-like domain-containing protein</fullName>
    </recommendedName>
</protein>
<proteinExistence type="predicted"/>
<organism evidence="3 4">
    <name type="scientific">Amphibacillus indicireducens</name>
    <dbReference type="NCBI Taxonomy" id="1076330"/>
    <lineage>
        <taxon>Bacteria</taxon>
        <taxon>Bacillati</taxon>
        <taxon>Bacillota</taxon>
        <taxon>Bacilli</taxon>
        <taxon>Bacillales</taxon>
        <taxon>Bacillaceae</taxon>
        <taxon>Amphibacillus</taxon>
    </lineage>
</organism>
<evidence type="ECO:0000313" key="3">
    <source>
        <dbReference type="EMBL" id="GAA4057168.1"/>
    </source>
</evidence>
<keyword evidence="1" id="KW-1133">Transmembrane helix</keyword>
<keyword evidence="1" id="KW-0812">Transmembrane</keyword>
<evidence type="ECO:0000259" key="2">
    <source>
        <dbReference type="Pfam" id="PF02517"/>
    </source>
</evidence>
<dbReference type="InterPro" id="IPR052710">
    <property type="entry name" value="CAAX_protease"/>
</dbReference>
<dbReference type="EMBL" id="BAABDL010000003">
    <property type="protein sequence ID" value="GAA4057168.1"/>
    <property type="molecule type" value="Genomic_DNA"/>
</dbReference>
<dbReference type="PANTHER" id="PTHR36435:SF1">
    <property type="entry name" value="CAAX AMINO TERMINAL PROTEASE FAMILY PROTEIN"/>
    <property type="match status" value="1"/>
</dbReference>
<feature type="transmembrane region" description="Helical" evidence="1">
    <location>
        <begin position="154"/>
        <end position="177"/>
    </location>
</feature>
<feature type="transmembrane region" description="Helical" evidence="1">
    <location>
        <begin position="234"/>
        <end position="253"/>
    </location>
</feature>
<dbReference type="PANTHER" id="PTHR36435">
    <property type="entry name" value="SLR1288 PROTEIN"/>
    <property type="match status" value="1"/>
</dbReference>
<dbReference type="Pfam" id="PF02517">
    <property type="entry name" value="Rce1-like"/>
    <property type="match status" value="1"/>
</dbReference>
<sequence>MEEHEDFNENERQHYMRGRQINLVEAELTPGKLFLFLVAYFVIPIAVIFVAAVIATLIDLIFQTNMVNLLDQIQYLSLLELVAFLITMLIFKSARNYLQGKFQFQVFKQWQTYLFIIGAYFVVYYAQYLFNYVLEWEQAGSQVGLFGLDQIELNFINISLLVIAFVVIAPITEEIIFRGLIFGFIKDKLGLAVALIVSAIIFGMLHLGHHLSTAVIGLVFALLYYRTKSLVVPIVFHMIWNALATYGLLSLVISSG</sequence>
<feature type="transmembrane region" description="Helical" evidence="1">
    <location>
        <begin position="73"/>
        <end position="91"/>
    </location>
</feature>
<reference evidence="4" key="1">
    <citation type="journal article" date="2019" name="Int. J. Syst. Evol. Microbiol.">
        <title>The Global Catalogue of Microorganisms (GCM) 10K type strain sequencing project: providing services to taxonomists for standard genome sequencing and annotation.</title>
        <authorList>
            <consortium name="The Broad Institute Genomics Platform"/>
            <consortium name="The Broad Institute Genome Sequencing Center for Infectious Disease"/>
            <person name="Wu L."/>
            <person name="Ma J."/>
        </authorList>
    </citation>
    <scope>NUCLEOTIDE SEQUENCE [LARGE SCALE GENOMIC DNA]</scope>
    <source>
        <strain evidence="4">JCM 17250</strain>
    </source>
</reference>
<feature type="transmembrane region" description="Helical" evidence="1">
    <location>
        <begin position="112"/>
        <end position="134"/>
    </location>
</feature>
<dbReference type="Proteomes" id="UP001501734">
    <property type="component" value="Unassembled WGS sequence"/>
</dbReference>
<name>A0ABP7V0Y9_9BACI</name>